<feature type="region of interest" description="Disordered" evidence="1">
    <location>
        <begin position="393"/>
        <end position="419"/>
    </location>
</feature>
<proteinExistence type="predicted"/>
<accession>A0ABY7MFA8</accession>
<name>A0ABY7MFA8_9BRAD</name>
<dbReference type="Proteomes" id="UP001179614">
    <property type="component" value="Chromosome"/>
</dbReference>
<reference evidence="2" key="1">
    <citation type="submission" date="2021-12" db="EMBL/GenBank/DDBJ databases">
        <title>Bradyrhizobium xenonodulans sp. nov.</title>
        <authorList>
            <person name="Claassens R."/>
            <person name="Venter S.N."/>
            <person name="Beukes C.W."/>
            <person name="Stepkowski T."/>
            <person name="Steenkamp E.T."/>
        </authorList>
    </citation>
    <scope>NUCLEOTIDE SEQUENCE</scope>
    <source>
        <strain evidence="2">14AB</strain>
    </source>
</reference>
<evidence type="ECO:0000313" key="2">
    <source>
        <dbReference type="EMBL" id="WBL77038.1"/>
    </source>
</evidence>
<dbReference type="RefSeq" id="WP_270162303.1">
    <property type="nucleotide sequence ID" value="NZ_CP089391.1"/>
</dbReference>
<keyword evidence="3" id="KW-1185">Reference proteome</keyword>
<gene>
    <name evidence="2" type="ORF">I3J27_29025</name>
</gene>
<protein>
    <submittedName>
        <fullName evidence="2">Uncharacterized protein</fullName>
    </submittedName>
</protein>
<evidence type="ECO:0000313" key="3">
    <source>
        <dbReference type="Proteomes" id="UP001179614"/>
    </source>
</evidence>
<sequence>MTALQDLYLSELCRQTGMVPMVEGVCNPVGITPNWGVIAEAGMNDIDARCDAYLAWLDDKRRSQEPILSEINALQTTSQALMRVAGVGADPITMVGLAFGLASNTFTNIRSRLLLEANHSTVQSIVLSRQKEYRDGLMKQRVVTRAEAVYALRSYLRICMPMTIEMQINTTITIYEQAGVTGVAIKRDNPLIDPRTVTRNAPVGAVPLVSSQKVVQIERPVLPTIPGLTDITAKDNPELRGQSDLNQLQSALCAKADNGVVGALTKAEIGVFKIATYVLPDDPRREGKQLSPDEIRKIKTSGECPDTAKNYYEKVNYKPNAQARFGALGRNLDRFIPENPLGTPTALTKPVRDKIALARQKLGKTVSLRDYGINVSDQLTRDFDEALAEALVPQAPAQTPAPAAPAPVQTPAPIPGQTR</sequence>
<evidence type="ECO:0000256" key="1">
    <source>
        <dbReference type="SAM" id="MobiDB-lite"/>
    </source>
</evidence>
<organism evidence="2 3">
    <name type="scientific">Bradyrhizobium xenonodulans</name>
    <dbReference type="NCBI Taxonomy" id="2736875"/>
    <lineage>
        <taxon>Bacteria</taxon>
        <taxon>Pseudomonadati</taxon>
        <taxon>Pseudomonadota</taxon>
        <taxon>Alphaproteobacteria</taxon>
        <taxon>Hyphomicrobiales</taxon>
        <taxon>Nitrobacteraceae</taxon>
        <taxon>Bradyrhizobium</taxon>
    </lineage>
</organism>
<dbReference type="EMBL" id="CP089391">
    <property type="protein sequence ID" value="WBL77038.1"/>
    <property type="molecule type" value="Genomic_DNA"/>
</dbReference>
<feature type="compositionally biased region" description="Pro residues" evidence="1">
    <location>
        <begin position="402"/>
        <end position="419"/>
    </location>
</feature>